<proteinExistence type="predicted"/>
<reference evidence="1 4" key="2">
    <citation type="submission" date="2020-08" db="EMBL/GenBank/DDBJ databases">
        <title>Genomic Encyclopedia of Type Strains, Phase IV (KMG-IV): sequencing the most valuable type-strain genomes for metagenomic binning, comparative biology and taxonomic classification.</title>
        <authorList>
            <person name="Goeker M."/>
        </authorList>
    </citation>
    <scope>NUCLEOTIDE SEQUENCE [LARGE SCALE GENOMIC DNA]</scope>
    <source>
        <strain evidence="1 4">DSM 105434</strain>
    </source>
</reference>
<keyword evidence="4" id="KW-1185">Reference proteome</keyword>
<reference evidence="2 3" key="1">
    <citation type="submission" date="2019-04" db="EMBL/GenBank/DDBJ databases">
        <title>Deinococcus metalilatus MA1002 mutant No.5.</title>
        <authorList>
            <person name="Park W."/>
            <person name="Park C."/>
        </authorList>
    </citation>
    <scope>NUCLEOTIDE SEQUENCE [LARGE SCALE GENOMIC DNA]</scope>
    <source>
        <strain evidence="2 3">MA1002-m5</strain>
    </source>
</reference>
<gene>
    <name evidence="2" type="ORF">FCS05_11680</name>
    <name evidence="1" type="ORF">HNQ10_004264</name>
</gene>
<evidence type="ECO:0000313" key="3">
    <source>
        <dbReference type="Proteomes" id="UP000308000"/>
    </source>
</evidence>
<comment type="caution">
    <text evidence="2">The sequence shown here is derived from an EMBL/GenBank/DDBJ whole genome shotgun (WGS) entry which is preliminary data.</text>
</comment>
<dbReference type="Proteomes" id="UP000536909">
    <property type="component" value="Unassembled WGS sequence"/>
</dbReference>
<evidence type="ECO:0000313" key="1">
    <source>
        <dbReference type="EMBL" id="MBB5297391.1"/>
    </source>
</evidence>
<protein>
    <submittedName>
        <fullName evidence="2">Uncharacterized protein</fullName>
    </submittedName>
</protein>
<dbReference type="Proteomes" id="UP000308000">
    <property type="component" value="Unassembled WGS sequence"/>
</dbReference>
<organism evidence="2 3">
    <name type="scientific">Deinococcus metallilatus</name>
    <dbReference type="NCBI Taxonomy" id="1211322"/>
    <lineage>
        <taxon>Bacteria</taxon>
        <taxon>Thermotogati</taxon>
        <taxon>Deinococcota</taxon>
        <taxon>Deinococci</taxon>
        <taxon>Deinococcales</taxon>
        <taxon>Deinococcaceae</taxon>
        <taxon>Deinococcus</taxon>
    </lineage>
</organism>
<dbReference type="RefSeq" id="WP_129119064.1">
    <property type="nucleotide sequence ID" value="NZ_BSUI01000031.1"/>
</dbReference>
<name>A0AAJ5F4M8_9DEIO</name>
<dbReference type="EMBL" id="VBRC01000007">
    <property type="protein sequence ID" value="TLK26642.1"/>
    <property type="molecule type" value="Genomic_DNA"/>
</dbReference>
<dbReference type="AlphaFoldDB" id="A0AAJ5F4M8"/>
<accession>A0AAJ5F4M8</accession>
<dbReference type="EMBL" id="JACHFV010000024">
    <property type="protein sequence ID" value="MBB5297391.1"/>
    <property type="molecule type" value="Genomic_DNA"/>
</dbReference>
<sequence>MTPTEITGLIVRRKRRGLPVDFGAFFLFFGISGIDSGRAERLQRRFEREYYPHLVTLKLAGNVAPGRYHLRGLPAEANRRGWIVQANGAATADLSEEGLHDLNTWRASGARQVHLEPLG</sequence>
<evidence type="ECO:0000313" key="2">
    <source>
        <dbReference type="EMBL" id="TLK26642.1"/>
    </source>
</evidence>
<evidence type="ECO:0000313" key="4">
    <source>
        <dbReference type="Proteomes" id="UP000536909"/>
    </source>
</evidence>